<organism evidence="1 2">
    <name type="scientific">Candidatus Erwinia dacicola</name>
    <dbReference type="NCBI Taxonomy" id="252393"/>
    <lineage>
        <taxon>Bacteria</taxon>
        <taxon>Pseudomonadati</taxon>
        <taxon>Pseudomonadota</taxon>
        <taxon>Gammaproteobacteria</taxon>
        <taxon>Enterobacterales</taxon>
        <taxon>Erwiniaceae</taxon>
        <taxon>Erwinia</taxon>
    </lineage>
</organism>
<gene>
    <name evidence="1" type="ORF">ACZ87_03432</name>
</gene>
<sequence length="40" mass="4656">MWGGVIILILIVYTSRTPTSFDWRGIGRNVGFDTRREKMI</sequence>
<dbReference type="AlphaFoldDB" id="A0A328TK30"/>
<dbReference type="EMBL" id="LJAM02000590">
    <property type="protein sequence ID" value="RAP69773.1"/>
    <property type="molecule type" value="Genomic_DNA"/>
</dbReference>
<name>A0A328TK30_9GAMM</name>
<evidence type="ECO:0000313" key="2">
    <source>
        <dbReference type="Proteomes" id="UP000244334"/>
    </source>
</evidence>
<evidence type="ECO:0000313" key="1">
    <source>
        <dbReference type="EMBL" id="RAP69773.1"/>
    </source>
</evidence>
<keyword evidence="2" id="KW-1185">Reference proteome</keyword>
<protein>
    <submittedName>
        <fullName evidence="1">Uncharacterized protein</fullName>
    </submittedName>
</protein>
<accession>A0A328TK30</accession>
<comment type="caution">
    <text evidence="1">The sequence shown here is derived from an EMBL/GenBank/DDBJ whole genome shotgun (WGS) entry which is preliminary data.</text>
</comment>
<proteinExistence type="predicted"/>
<reference evidence="1" key="1">
    <citation type="submission" date="2018-04" db="EMBL/GenBank/DDBJ databases">
        <title>Genomes of the Obligate Erwinia dacicola and Facultative Enterobacter sp. OLF Endosymbionts of the Olive Fruit fly, Bactrocera oleae.</title>
        <authorList>
            <person name="Estes A.M."/>
            <person name="Hearn D.J."/>
            <person name="Agarwal S."/>
            <person name="Pierson E.A."/>
            <person name="Dunning-Hotopp J.C."/>
        </authorList>
    </citation>
    <scope>NUCLEOTIDE SEQUENCE [LARGE SCALE GENOMIC DNA]</scope>
    <source>
        <strain evidence="1">Oroville</strain>
    </source>
</reference>
<dbReference type="Proteomes" id="UP000244334">
    <property type="component" value="Unassembled WGS sequence"/>
</dbReference>